<name>A0A484KWN9_9ASTE</name>
<evidence type="ECO:0000313" key="2">
    <source>
        <dbReference type="Proteomes" id="UP000595140"/>
    </source>
</evidence>
<keyword evidence="2" id="KW-1185">Reference proteome</keyword>
<dbReference type="PANTHER" id="PTHR34222:SF79">
    <property type="entry name" value="RETROVIRUS-RELATED POL POLYPROTEIN FROM TRANSPOSON TNT 1-94"/>
    <property type="match status" value="1"/>
</dbReference>
<reference evidence="1 2" key="1">
    <citation type="submission" date="2018-04" db="EMBL/GenBank/DDBJ databases">
        <authorList>
            <person name="Vogel A."/>
        </authorList>
    </citation>
    <scope>NUCLEOTIDE SEQUENCE [LARGE SCALE GENOMIC DNA]</scope>
</reference>
<dbReference type="PANTHER" id="PTHR34222">
    <property type="entry name" value="GAG_PRE-INTEGRS DOMAIN-CONTAINING PROTEIN"/>
    <property type="match status" value="1"/>
</dbReference>
<accession>A0A484KWN9</accession>
<organism evidence="1 2">
    <name type="scientific">Cuscuta campestris</name>
    <dbReference type="NCBI Taxonomy" id="132261"/>
    <lineage>
        <taxon>Eukaryota</taxon>
        <taxon>Viridiplantae</taxon>
        <taxon>Streptophyta</taxon>
        <taxon>Embryophyta</taxon>
        <taxon>Tracheophyta</taxon>
        <taxon>Spermatophyta</taxon>
        <taxon>Magnoliopsida</taxon>
        <taxon>eudicotyledons</taxon>
        <taxon>Gunneridae</taxon>
        <taxon>Pentapetalae</taxon>
        <taxon>asterids</taxon>
        <taxon>lamiids</taxon>
        <taxon>Solanales</taxon>
        <taxon>Convolvulaceae</taxon>
        <taxon>Cuscuteae</taxon>
        <taxon>Cuscuta</taxon>
        <taxon>Cuscuta subgen. Grammica</taxon>
        <taxon>Cuscuta sect. Cleistogrammica</taxon>
    </lineage>
</organism>
<sequence>MAEVHDDCSKIWDELALVSNLPRCSCGAVQELTKYEQNQKLIQFFIGLNSEYNVTRGNILLMRPLPSVPVAYGLLIQ</sequence>
<dbReference type="OrthoDB" id="5544992at2759"/>
<gene>
    <name evidence="1" type="ORF">CCAM_LOCUS9485</name>
</gene>
<dbReference type="Proteomes" id="UP000595140">
    <property type="component" value="Unassembled WGS sequence"/>
</dbReference>
<protein>
    <submittedName>
        <fullName evidence="1">Uncharacterized protein</fullName>
    </submittedName>
</protein>
<proteinExistence type="predicted"/>
<dbReference type="AlphaFoldDB" id="A0A484KWN9"/>
<evidence type="ECO:0000313" key="1">
    <source>
        <dbReference type="EMBL" id="VFQ67709.1"/>
    </source>
</evidence>
<dbReference type="EMBL" id="OOIL02000635">
    <property type="protein sequence ID" value="VFQ67709.1"/>
    <property type="molecule type" value="Genomic_DNA"/>
</dbReference>